<name>A0A0P9F1H9_9BACL</name>
<dbReference type="EMBL" id="LJCO01000011">
    <property type="protein sequence ID" value="KPV45238.1"/>
    <property type="molecule type" value="Genomic_DNA"/>
</dbReference>
<dbReference type="InterPro" id="IPR001969">
    <property type="entry name" value="Aspartic_peptidase_AS"/>
</dbReference>
<dbReference type="CDD" id="cd05483">
    <property type="entry name" value="retropepsin_like_bacteria"/>
    <property type="match status" value="1"/>
</dbReference>
<accession>A0A0P9F1H9</accession>
<dbReference type="STRING" id="471514.AN477_02210"/>
<dbReference type="GO" id="GO:0006508">
    <property type="term" value="P:proteolysis"/>
    <property type="evidence" value="ECO:0007669"/>
    <property type="project" value="InterPro"/>
</dbReference>
<evidence type="ECO:0000313" key="2">
    <source>
        <dbReference type="Proteomes" id="UP000050482"/>
    </source>
</evidence>
<dbReference type="SUPFAM" id="SSF50630">
    <property type="entry name" value="Acid proteases"/>
    <property type="match status" value="1"/>
</dbReference>
<dbReference type="PROSITE" id="PS00141">
    <property type="entry name" value="ASP_PROTEASE"/>
    <property type="match status" value="1"/>
</dbReference>
<sequence length="126" mass="13889">MVQAVALVRGRVVDDVFQMTLHINGKPVHPVVLDTGAATLILNGEIARRLHLPNLGAIQVVGVGGAASAFRSKCDLKLGNRLFRDVPCVVIKRFSKQGLLGLKFFRDNQLGIMLNPRMQTLRVYRT</sequence>
<dbReference type="RefSeq" id="WP_054967564.1">
    <property type="nucleotide sequence ID" value="NZ_LJCO01000011.1"/>
</dbReference>
<dbReference type="PATRIC" id="fig|471514.4.peg.2774"/>
<dbReference type="AlphaFoldDB" id="A0A0P9F1H9"/>
<organism evidence="1 2">
    <name type="scientific">Alicyclobacillus ferrooxydans</name>
    <dbReference type="NCBI Taxonomy" id="471514"/>
    <lineage>
        <taxon>Bacteria</taxon>
        <taxon>Bacillati</taxon>
        <taxon>Bacillota</taxon>
        <taxon>Bacilli</taxon>
        <taxon>Bacillales</taxon>
        <taxon>Alicyclobacillaceae</taxon>
        <taxon>Alicyclobacillus</taxon>
    </lineage>
</organism>
<protein>
    <recommendedName>
        <fullName evidence="3">Peptidase A2 domain-containing protein</fullName>
    </recommendedName>
</protein>
<dbReference type="Gene3D" id="2.40.70.10">
    <property type="entry name" value="Acid Proteases"/>
    <property type="match status" value="1"/>
</dbReference>
<gene>
    <name evidence="1" type="ORF">AN477_02210</name>
</gene>
<comment type="caution">
    <text evidence="1">The sequence shown here is derived from an EMBL/GenBank/DDBJ whole genome shotgun (WGS) entry which is preliminary data.</text>
</comment>
<evidence type="ECO:0008006" key="3">
    <source>
        <dbReference type="Google" id="ProtNLM"/>
    </source>
</evidence>
<dbReference type="Proteomes" id="UP000050482">
    <property type="component" value="Unassembled WGS sequence"/>
</dbReference>
<dbReference type="InterPro" id="IPR021109">
    <property type="entry name" value="Peptidase_aspartic_dom_sf"/>
</dbReference>
<reference evidence="1 2" key="1">
    <citation type="submission" date="2015-09" db="EMBL/GenBank/DDBJ databases">
        <title>Draft genome sequence of Alicyclobacillus ferrooxydans DSM 22381.</title>
        <authorList>
            <person name="Hemp J."/>
        </authorList>
    </citation>
    <scope>NUCLEOTIDE SEQUENCE [LARGE SCALE GENOMIC DNA]</scope>
    <source>
        <strain evidence="1 2">TC-34</strain>
    </source>
</reference>
<keyword evidence="2" id="KW-1185">Reference proteome</keyword>
<dbReference type="GO" id="GO:0004190">
    <property type="term" value="F:aspartic-type endopeptidase activity"/>
    <property type="evidence" value="ECO:0007669"/>
    <property type="project" value="InterPro"/>
</dbReference>
<evidence type="ECO:0000313" key="1">
    <source>
        <dbReference type="EMBL" id="KPV45238.1"/>
    </source>
</evidence>
<dbReference type="Pfam" id="PF13975">
    <property type="entry name" value="gag-asp_proteas"/>
    <property type="match status" value="1"/>
</dbReference>
<proteinExistence type="predicted"/>
<dbReference type="InterPro" id="IPR034122">
    <property type="entry name" value="Retropepsin-like_bacterial"/>
</dbReference>